<evidence type="ECO:0000259" key="1">
    <source>
        <dbReference type="Pfam" id="PF03551"/>
    </source>
</evidence>
<comment type="caution">
    <text evidence="2">The sequence shown here is derived from an EMBL/GenBank/DDBJ whole genome shotgun (WGS) entry which is preliminary data.</text>
</comment>
<dbReference type="AlphaFoldDB" id="A0A7C4D4L8"/>
<name>A0A7C4D4L8_THEPE</name>
<dbReference type="PANTHER" id="PTHR43252">
    <property type="entry name" value="TRANSCRIPTIONAL REGULATOR YQJI"/>
    <property type="match status" value="1"/>
</dbReference>
<dbReference type="Pfam" id="PF03551">
    <property type="entry name" value="PadR"/>
    <property type="match status" value="1"/>
</dbReference>
<evidence type="ECO:0000313" key="2">
    <source>
        <dbReference type="EMBL" id="HGM46613.1"/>
    </source>
</evidence>
<dbReference type="EMBL" id="DTBQ01000070">
    <property type="protein sequence ID" value="HGM46613.1"/>
    <property type="molecule type" value="Genomic_DNA"/>
</dbReference>
<dbReference type="Gene3D" id="1.10.10.10">
    <property type="entry name" value="Winged helix-like DNA-binding domain superfamily/Winged helix DNA-binding domain"/>
    <property type="match status" value="1"/>
</dbReference>
<accession>A0A7C4D4L8</accession>
<dbReference type="InterPro" id="IPR036388">
    <property type="entry name" value="WH-like_DNA-bd_sf"/>
</dbReference>
<sequence length="115" mass="12978">MSTEQLDRLKSIRVNTVVKLYTLVLLAEEERHGYELMKLLAEMLGAPIGPSQVYPFLNKLEKAGLLGSRISGSREKKVYYLTPQGYEFVKELLEKSLSVLHTAVKILGKEKVCLP</sequence>
<dbReference type="PANTHER" id="PTHR43252:SF2">
    <property type="entry name" value="TRANSCRIPTION REGULATOR, PADR-LIKE FAMILY"/>
    <property type="match status" value="1"/>
</dbReference>
<dbReference type="InterPro" id="IPR036390">
    <property type="entry name" value="WH_DNA-bd_sf"/>
</dbReference>
<dbReference type="InterPro" id="IPR005149">
    <property type="entry name" value="Tscrpt_reg_PadR_N"/>
</dbReference>
<gene>
    <name evidence="2" type="ORF">ENU21_02510</name>
</gene>
<protein>
    <submittedName>
        <fullName evidence="2">PadR family transcriptional regulator</fullName>
    </submittedName>
</protein>
<proteinExistence type="predicted"/>
<dbReference type="SUPFAM" id="SSF46785">
    <property type="entry name" value="Winged helix' DNA-binding domain"/>
    <property type="match status" value="1"/>
</dbReference>
<reference evidence="2" key="1">
    <citation type="journal article" date="2020" name="mSystems">
        <title>Genome- and Community-Level Interaction Insights into Carbon Utilization and Element Cycling Functions of Hydrothermarchaeota in Hydrothermal Sediment.</title>
        <authorList>
            <person name="Zhou Z."/>
            <person name="Liu Y."/>
            <person name="Xu W."/>
            <person name="Pan J."/>
            <person name="Luo Z.H."/>
            <person name="Li M."/>
        </authorList>
    </citation>
    <scope>NUCLEOTIDE SEQUENCE</scope>
    <source>
        <strain evidence="2">SpSt-649</strain>
    </source>
</reference>
<organism evidence="2">
    <name type="scientific">Thermofilum pendens</name>
    <dbReference type="NCBI Taxonomy" id="2269"/>
    <lineage>
        <taxon>Archaea</taxon>
        <taxon>Thermoproteota</taxon>
        <taxon>Thermoprotei</taxon>
        <taxon>Thermofilales</taxon>
        <taxon>Thermofilaceae</taxon>
        <taxon>Thermofilum</taxon>
    </lineage>
</organism>
<feature type="domain" description="Transcription regulator PadR N-terminal" evidence="1">
    <location>
        <begin position="23"/>
        <end position="90"/>
    </location>
</feature>